<evidence type="ECO:0000313" key="4">
    <source>
        <dbReference type="Proteomes" id="UP000092993"/>
    </source>
</evidence>
<name>A0A1C7LML5_GRIFR</name>
<evidence type="ECO:0000313" key="3">
    <source>
        <dbReference type="EMBL" id="OBZ79125.1"/>
    </source>
</evidence>
<protein>
    <submittedName>
        <fullName evidence="2">Uncharacterized protein</fullName>
    </submittedName>
</protein>
<keyword evidence="4" id="KW-1185">Reference proteome</keyword>
<evidence type="ECO:0000313" key="1">
    <source>
        <dbReference type="EMBL" id="OBZ65812.1"/>
    </source>
</evidence>
<proteinExistence type="predicted"/>
<dbReference type="PANTHER" id="PTHR31912:SF34">
    <property type="entry name" value="NOTOCHORD-RELATED PROTEIN"/>
    <property type="match status" value="1"/>
</dbReference>
<dbReference type="Proteomes" id="UP000092993">
    <property type="component" value="Unassembled WGS sequence"/>
</dbReference>
<comment type="caution">
    <text evidence="2">The sequence shown here is derived from an EMBL/GenBank/DDBJ whole genome shotgun (WGS) entry which is preliminary data.</text>
</comment>
<sequence>MQSEECGHIGGNGLHDCRKCHRGGPEGFKVTNDGYDSLFHPQQPRHSTETLTEVKHQVSLACKGIEANVKKRQTDSGVKDAYTQHWIEYLLARFQQLKAEDPNRSDNDITRELEAFVTQRGNELYNPFLQLEGFDVNLDTPVELLHTVLLGIVKYAWHMTHSSLSKQQLDHFFVKLQSSSVDGLTIAPIRANYLRQYRNSLVGRQFKQVLQTSIFHLYGMIDDLHFSLWQAVGTLCALLWFPEIKNMTEYLADLKIATNNVLDLFALIDPSKIWSKIKLHILAHVHEDISRFGPIIGRSTEIFECFNAIFRFCAVLTNRRSPSHDIAMQLADQEALKQRITGGMWQQSESEWVQASSQVRDKPTDAGSATPVPEHRRQELQWCQTDALKTVNCPEHDEKSIWWPGEKVIAQSGDVCKVGFWVFASSPFTTGGIYL</sequence>
<dbReference type="EMBL" id="LUGG01000039">
    <property type="protein sequence ID" value="OBZ65812.1"/>
    <property type="molecule type" value="Genomic_DNA"/>
</dbReference>
<dbReference type="EMBL" id="LUGG01000034">
    <property type="protein sequence ID" value="OBZ66011.1"/>
    <property type="molecule type" value="Genomic_DNA"/>
</dbReference>
<reference evidence="2 4" key="1">
    <citation type="submission" date="2016-03" db="EMBL/GenBank/DDBJ databases">
        <title>Whole genome sequencing of Grifola frondosa 9006-11.</title>
        <authorList>
            <person name="Min B."/>
            <person name="Park H."/>
            <person name="Kim J.-G."/>
            <person name="Cho H."/>
            <person name="Oh Y.-L."/>
            <person name="Kong W.-S."/>
            <person name="Choi I.-G."/>
        </authorList>
    </citation>
    <scope>NUCLEOTIDE SEQUENCE [LARGE SCALE GENOMIC DNA]</scope>
    <source>
        <strain evidence="2 4">9006-11</strain>
    </source>
</reference>
<dbReference type="EMBL" id="LUGG01000001">
    <property type="protein sequence ID" value="OBZ79125.1"/>
    <property type="molecule type" value="Genomic_DNA"/>
</dbReference>
<dbReference type="AlphaFoldDB" id="A0A1C7LML5"/>
<dbReference type="OrthoDB" id="2506088at2759"/>
<accession>A0A1C7LML5</accession>
<gene>
    <name evidence="3" type="ORF">A0H81_01426</name>
    <name evidence="2" type="ORF">A0H81_14016</name>
    <name evidence="1" type="ORF">A0H81_14215</name>
</gene>
<dbReference type="PANTHER" id="PTHR31912">
    <property type="entry name" value="IP13529P"/>
    <property type="match status" value="1"/>
</dbReference>
<evidence type="ECO:0000313" key="2">
    <source>
        <dbReference type="EMBL" id="OBZ66011.1"/>
    </source>
</evidence>
<organism evidence="2 4">
    <name type="scientific">Grifola frondosa</name>
    <name type="common">Maitake</name>
    <name type="synonym">Polyporus frondosus</name>
    <dbReference type="NCBI Taxonomy" id="5627"/>
    <lineage>
        <taxon>Eukaryota</taxon>
        <taxon>Fungi</taxon>
        <taxon>Dikarya</taxon>
        <taxon>Basidiomycota</taxon>
        <taxon>Agaricomycotina</taxon>
        <taxon>Agaricomycetes</taxon>
        <taxon>Polyporales</taxon>
        <taxon>Grifolaceae</taxon>
        <taxon>Grifola</taxon>
    </lineage>
</organism>